<dbReference type="Pfam" id="PF10249">
    <property type="entry name" value="NDUFB10"/>
    <property type="match status" value="1"/>
</dbReference>
<evidence type="ECO:0000256" key="8">
    <source>
        <dbReference type="ARBA" id="ARBA00023136"/>
    </source>
</evidence>
<comment type="subcellular location">
    <subcellularLocation>
        <location evidence="1">Mitochondrion inner membrane</location>
        <topology evidence="1">Peripheral membrane protein</topology>
        <orientation evidence="1">Matrix side</orientation>
    </subcellularLocation>
</comment>
<comment type="similarity">
    <text evidence="2">Belongs to the complex I NDUFB10 subunit family.</text>
</comment>
<keyword evidence="4" id="KW-0679">Respiratory chain</keyword>
<evidence type="ECO:0000256" key="7">
    <source>
        <dbReference type="ARBA" id="ARBA00023128"/>
    </source>
</evidence>
<dbReference type="InterPro" id="IPR019377">
    <property type="entry name" value="NADH_UbQ_OxRdtase_su10"/>
</dbReference>
<dbReference type="AlphaFoldDB" id="A0A1Y1HYL9"/>
<keyword evidence="10" id="KW-0830">Ubiquinone</keyword>
<keyword evidence="3" id="KW-0813">Transport</keyword>
<dbReference type="GO" id="GO:0045271">
    <property type="term" value="C:respiratory chain complex I"/>
    <property type="evidence" value="ECO:0000318"/>
    <property type="project" value="GO_Central"/>
</dbReference>
<dbReference type="PANTHER" id="PTHR13094">
    <property type="entry name" value="NADH-UBIQUINONE OXIDOREDUCTASE PDSW SUBUNIT"/>
    <property type="match status" value="1"/>
</dbReference>
<keyword evidence="11" id="KW-1185">Reference proteome</keyword>
<protein>
    <submittedName>
        <fullName evidence="10">NADH-ubiquinone oxidoreductase1 subunit beta subcomplex subunit 10-B</fullName>
    </submittedName>
</protein>
<dbReference type="EMBL" id="DF237035">
    <property type="protein sequence ID" value="GAQ81637.1"/>
    <property type="molecule type" value="Genomic_DNA"/>
</dbReference>
<organism evidence="10 11">
    <name type="scientific">Klebsormidium nitens</name>
    <name type="common">Green alga</name>
    <name type="synonym">Ulothrix nitens</name>
    <dbReference type="NCBI Taxonomy" id="105231"/>
    <lineage>
        <taxon>Eukaryota</taxon>
        <taxon>Viridiplantae</taxon>
        <taxon>Streptophyta</taxon>
        <taxon>Klebsormidiophyceae</taxon>
        <taxon>Klebsormidiales</taxon>
        <taxon>Klebsormidiaceae</taxon>
        <taxon>Klebsormidium</taxon>
    </lineage>
</organism>
<keyword evidence="5" id="KW-0999">Mitochondrion inner membrane</keyword>
<keyword evidence="6" id="KW-0249">Electron transport</keyword>
<keyword evidence="8" id="KW-0472">Membrane</keyword>
<evidence type="ECO:0000256" key="2">
    <source>
        <dbReference type="ARBA" id="ARBA00008317"/>
    </source>
</evidence>
<name>A0A1Y1HYL9_KLENI</name>
<dbReference type="PANTHER" id="PTHR13094:SF1">
    <property type="entry name" value="NADH DEHYDROGENASE [UBIQUINONE] 1 BETA SUBCOMPLEX SUBUNIT 10"/>
    <property type="match status" value="1"/>
</dbReference>
<evidence type="ECO:0000256" key="6">
    <source>
        <dbReference type="ARBA" id="ARBA00022982"/>
    </source>
</evidence>
<evidence type="ECO:0000256" key="4">
    <source>
        <dbReference type="ARBA" id="ARBA00022660"/>
    </source>
</evidence>
<feature type="region of interest" description="Disordered" evidence="9">
    <location>
        <begin position="1"/>
        <end position="24"/>
    </location>
</feature>
<evidence type="ECO:0000256" key="1">
    <source>
        <dbReference type="ARBA" id="ARBA00004443"/>
    </source>
</evidence>
<evidence type="ECO:0000256" key="9">
    <source>
        <dbReference type="SAM" id="MobiDB-lite"/>
    </source>
</evidence>
<evidence type="ECO:0000313" key="10">
    <source>
        <dbReference type="EMBL" id="GAQ81637.1"/>
    </source>
</evidence>
<evidence type="ECO:0000256" key="5">
    <source>
        <dbReference type="ARBA" id="ARBA00022792"/>
    </source>
</evidence>
<dbReference type="InterPro" id="IPR039993">
    <property type="entry name" value="NDUFB10"/>
</dbReference>
<dbReference type="GO" id="GO:0005743">
    <property type="term" value="C:mitochondrial inner membrane"/>
    <property type="evidence" value="ECO:0007669"/>
    <property type="project" value="UniProtKB-SubCell"/>
</dbReference>
<evidence type="ECO:0000313" key="11">
    <source>
        <dbReference type="Proteomes" id="UP000054558"/>
    </source>
</evidence>
<reference evidence="10 11" key="1">
    <citation type="journal article" date="2014" name="Nat. Commun.">
        <title>Klebsormidium flaccidum genome reveals primary factors for plant terrestrial adaptation.</title>
        <authorList>
            <person name="Hori K."/>
            <person name="Maruyama F."/>
            <person name="Fujisawa T."/>
            <person name="Togashi T."/>
            <person name="Yamamoto N."/>
            <person name="Seo M."/>
            <person name="Sato S."/>
            <person name="Yamada T."/>
            <person name="Mori H."/>
            <person name="Tajima N."/>
            <person name="Moriyama T."/>
            <person name="Ikeuchi M."/>
            <person name="Watanabe M."/>
            <person name="Wada H."/>
            <person name="Kobayashi K."/>
            <person name="Saito M."/>
            <person name="Masuda T."/>
            <person name="Sasaki-Sekimoto Y."/>
            <person name="Mashiguchi K."/>
            <person name="Awai K."/>
            <person name="Shimojima M."/>
            <person name="Masuda S."/>
            <person name="Iwai M."/>
            <person name="Nobusawa T."/>
            <person name="Narise T."/>
            <person name="Kondo S."/>
            <person name="Saito H."/>
            <person name="Sato R."/>
            <person name="Murakawa M."/>
            <person name="Ihara Y."/>
            <person name="Oshima-Yamada Y."/>
            <person name="Ohtaka K."/>
            <person name="Satoh M."/>
            <person name="Sonobe K."/>
            <person name="Ishii M."/>
            <person name="Ohtani R."/>
            <person name="Kanamori-Sato M."/>
            <person name="Honoki R."/>
            <person name="Miyazaki D."/>
            <person name="Mochizuki H."/>
            <person name="Umetsu J."/>
            <person name="Higashi K."/>
            <person name="Shibata D."/>
            <person name="Kamiya Y."/>
            <person name="Sato N."/>
            <person name="Nakamura Y."/>
            <person name="Tabata S."/>
            <person name="Ida S."/>
            <person name="Kurokawa K."/>
            <person name="Ohta H."/>
        </authorList>
    </citation>
    <scope>NUCLEOTIDE SEQUENCE [LARGE SCALE GENOMIC DNA]</scope>
    <source>
        <strain evidence="10 11">NIES-2285</strain>
    </source>
</reference>
<dbReference type="OrthoDB" id="10252718at2759"/>
<dbReference type="Proteomes" id="UP000054558">
    <property type="component" value="Unassembled WGS sequence"/>
</dbReference>
<sequence length="113" mass="13502">MGFSRKAPFDQTPPDDFDPEHPRKDPVAFYEQRDYQVREKFVEVEAAKELRRKLKKCYQKEGVNHLQNCRDLRLRYIEAIKAGSWGNRLHELQFPMRCLKASFSRWIRSLATS</sequence>
<gene>
    <name evidence="10" type="ORF">KFL_000860090</name>
</gene>
<dbReference type="STRING" id="105231.A0A1Y1HYL9"/>
<accession>A0A1Y1HYL9</accession>
<keyword evidence="7" id="KW-0496">Mitochondrion</keyword>
<evidence type="ECO:0000256" key="3">
    <source>
        <dbReference type="ARBA" id="ARBA00022448"/>
    </source>
</evidence>
<dbReference type="OMA" id="HELHGPK"/>
<proteinExistence type="inferred from homology"/>